<feature type="compositionally biased region" description="Polar residues" evidence="1">
    <location>
        <begin position="179"/>
        <end position="195"/>
    </location>
</feature>
<sequence length="469" mass="51886">MLHRSQLQCSDTFSQVLKSCRKKKAKGKKKSVQKSLYGERDIASKKPLLSPIPELPEVSEVAPSVPSVWRMCSVHAFRVYFLNLWAEEELKKNDDRWGRFKLTYMPIDDFISNGELEDVKLPKEKNLLPQNPDVQLIPGCNKYDVSGFGSPYMRSSSSLTNAAFEQDSNIHTTEIHGNRSGNPSPDFALQSQEASAAGQNVENLFEIFKISEDVNVRCENQDGFLVIPEGRLPAKHFMPGSQKARGCSEAVSTDGVEGSKAPGEDLGRNSREGSSGVSSRERKYRRPSMCCSDGQSVHLENQPSYGVSGSVEKSLEDSDLYKDLSDAIEQAFQRTESETKVRRSTRLQKGLESEGLVWVSLPCPPTSWPSQKTKRRTVGTLGSRGPESEPSRQNPCGLPFASGEDHREGFAAAAAAPSLPRGRRKSFCTSALADVRDTTRSKGRRRTFLSQKGEEALQVTSTEPDITEN</sequence>
<feature type="region of interest" description="Disordered" evidence="1">
    <location>
        <begin position="237"/>
        <end position="312"/>
    </location>
</feature>
<proteinExistence type="predicted"/>
<dbReference type="AlphaFoldDB" id="A0A5N4CB19"/>
<dbReference type="EMBL" id="JWIN03000031">
    <property type="protein sequence ID" value="KAB1256057.1"/>
    <property type="molecule type" value="Genomic_DNA"/>
</dbReference>
<feature type="compositionally biased region" description="Polar residues" evidence="1">
    <location>
        <begin position="458"/>
        <end position="469"/>
    </location>
</feature>
<keyword evidence="2" id="KW-0131">Cell cycle</keyword>
<dbReference type="GO" id="GO:0005634">
    <property type="term" value="C:nucleus"/>
    <property type="evidence" value="ECO:0007669"/>
    <property type="project" value="TreeGrafter"/>
</dbReference>
<feature type="region of interest" description="Disordered" evidence="1">
    <location>
        <begin position="367"/>
        <end position="469"/>
    </location>
</feature>
<dbReference type="GO" id="GO:0007088">
    <property type="term" value="P:regulation of mitotic nuclear division"/>
    <property type="evidence" value="ECO:0007669"/>
    <property type="project" value="TreeGrafter"/>
</dbReference>
<gene>
    <name evidence="2" type="ORF">Cadr_000029637</name>
</gene>
<name>A0A5N4CB19_CAMDR</name>
<dbReference type="PANTHER" id="PTHR21603:SF16">
    <property type="entry name" value="CELL DIVISION CYCLE-ASSOCIATED PROTEIN 2"/>
    <property type="match status" value="1"/>
</dbReference>
<dbReference type="PANTHER" id="PTHR21603">
    <property type="entry name" value="ANTIGEN KI-67-LIKE PROTEIN"/>
    <property type="match status" value="1"/>
</dbReference>
<dbReference type="GO" id="GO:0051301">
    <property type="term" value="P:cell division"/>
    <property type="evidence" value="ECO:0007669"/>
    <property type="project" value="UniProtKB-KW"/>
</dbReference>
<dbReference type="Proteomes" id="UP000299084">
    <property type="component" value="Unassembled WGS sequence"/>
</dbReference>
<dbReference type="GO" id="GO:0005694">
    <property type="term" value="C:chromosome"/>
    <property type="evidence" value="ECO:0007669"/>
    <property type="project" value="TreeGrafter"/>
</dbReference>
<dbReference type="GO" id="GO:0051983">
    <property type="term" value="P:regulation of chromosome segregation"/>
    <property type="evidence" value="ECO:0007669"/>
    <property type="project" value="TreeGrafter"/>
</dbReference>
<feature type="compositionally biased region" description="Polar residues" evidence="1">
    <location>
        <begin position="293"/>
        <end position="307"/>
    </location>
</feature>
<evidence type="ECO:0000313" key="3">
    <source>
        <dbReference type="Proteomes" id="UP000299084"/>
    </source>
</evidence>
<protein>
    <submittedName>
        <fullName evidence="2">Cell division cycle-associated protein 2</fullName>
    </submittedName>
</protein>
<keyword evidence="3" id="KW-1185">Reference proteome</keyword>
<keyword evidence="2" id="KW-0132">Cell division</keyword>
<organism evidence="2 3">
    <name type="scientific">Camelus dromedarius</name>
    <name type="common">Dromedary</name>
    <name type="synonym">Arabian camel</name>
    <dbReference type="NCBI Taxonomy" id="9838"/>
    <lineage>
        <taxon>Eukaryota</taxon>
        <taxon>Metazoa</taxon>
        <taxon>Chordata</taxon>
        <taxon>Craniata</taxon>
        <taxon>Vertebrata</taxon>
        <taxon>Euteleostomi</taxon>
        <taxon>Mammalia</taxon>
        <taxon>Eutheria</taxon>
        <taxon>Laurasiatheria</taxon>
        <taxon>Artiodactyla</taxon>
        <taxon>Tylopoda</taxon>
        <taxon>Camelidae</taxon>
        <taxon>Camelus</taxon>
    </lineage>
</organism>
<feature type="region of interest" description="Disordered" evidence="1">
    <location>
        <begin position="173"/>
        <end position="195"/>
    </location>
</feature>
<comment type="caution">
    <text evidence="2">The sequence shown here is derived from an EMBL/GenBank/DDBJ whole genome shotgun (WGS) entry which is preliminary data.</text>
</comment>
<dbReference type="STRING" id="9838.ENSCDRP00005027008"/>
<feature type="compositionally biased region" description="Basic and acidic residues" evidence="1">
    <location>
        <begin position="262"/>
        <end position="271"/>
    </location>
</feature>
<accession>A0A5N4CB19</accession>
<evidence type="ECO:0000256" key="1">
    <source>
        <dbReference type="SAM" id="MobiDB-lite"/>
    </source>
</evidence>
<reference evidence="2 3" key="1">
    <citation type="journal article" date="2019" name="Mol. Ecol. Resour.">
        <title>Improving Illumina assemblies with Hi-C and long reads: an example with the North African dromedary.</title>
        <authorList>
            <person name="Elbers J.P."/>
            <person name="Rogers M.F."/>
            <person name="Perelman P.L."/>
            <person name="Proskuryakova A.A."/>
            <person name="Serdyukova N.A."/>
            <person name="Johnson W.E."/>
            <person name="Horin P."/>
            <person name="Corander J."/>
            <person name="Murphy D."/>
            <person name="Burger P.A."/>
        </authorList>
    </citation>
    <scope>NUCLEOTIDE SEQUENCE [LARGE SCALE GENOMIC DNA]</scope>
    <source>
        <strain evidence="2">Drom800</strain>
        <tissue evidence="2">Blood</tissue>
    </source>
</reference>
<evidence type="ECO:0000313" key="2">
    <source>
        <dbReference type="EMBL" id="KAB1256057.1"/>
    </source>
</evidence>